<protein>
    <submittedName>
        <fullName evidence="1">Uncharacterized protein</fullName>
    </submittedName>
</protein>
<keyword evidence="2" id="KW-1185">Reference proteome</keyword>
<dbReference type="EMBL" id="CP069028">
    <property type="protein sequence ID" value="QRC96568.1"/>
    <property type="molecule type" value="Genomic_DNA"/>
</dbReference>
<reference evidence="2" key="1">
    <citation type="journal article" date="2021" name="BMC Genomics">
        <title>Chromosome-level genome assembly and manually-curated proteome of model necrotroph Parastagonospora nodorum Sn15 reveals a genome-wide trove of candidate effector homologs, and redundancy of virulence-related functions within an accessory chromosome.</title>
        <authorList>
            <person name="Bertazzoni S."/>
            <person name="Jones D.A.B."/>
            <person name="Phan H.T."/>
            <person name="Tan K.-C."/>
            <person name="Hane J.K."/>
        </authorList>
    </citation>
    <scope>NUCLEOTIDE SEQUENCE [LARGE SCALE GENOMIC DNA]</scope>
    <source>
        <strain evidence="2">SN15 / ATCC MYA-4574 / FGSC 10173)</strain>
    </source>
</reference>
<dbReference type="VEuPathDB" id="FungiDB:JI435_409240"/>
<name>A0A7U2HZN8_PHANO</name>
<proteinExistence type="predicted"/>
<accession>A0A7U2HZN8</accession>
<gene>
    <name evidence="1" type="ORF">JI435_409240</name>
</gene>
<evidence type="ECO:0000313" key="1">
    <source>
        <dbReference type="EMBL" id="QRC96568.1"/>
    </source>
</evidence>
<organism evidence="1 2">
    <name type="scientific">Phaeosphaeria nodorum (strain SN15 / ATCC MYA-4574 / FGSC 10173)</name>
    <name type="common">Glume blotch fungus</name>
    <name type="synonym">Parastagonospora nodorum</name>
    <dbReference type="NCBI Taxonomy" id="321614"/>
    <lineage>
        <taxon>Eukaryota</taxon>
        <taxon>Fungi</taxon>
        <taxon>Dikarya</taxon>
        <taxon>Ascomycota</taxon>
        <taxon>Pezizomycotina</taxon>
        <taxon>Dothideomycetes</taxon>
        <taxon>Pleosporomycetidae</taxon>
        <taxon>Pleosporales</taxon>
        <taxon>Pleosporineae</taxon>
        <taxon>Phaeosphaeriaceae</taxon>
        <taxon>Parastagonospora</taxon>
    </lineage>
</organism>
<dbReference type="AlphaFoldDB" id="A0A7U2HZN8"/>
<dbReference type="Proteomes" id="UP000663193">
    <property type="component" value="Chromosome 6"/>
</dbReference>
<evidence type="ECO:0000313" key="2">
    <source>
        <dbReference type="Proteomes" id="UP000663193"/>
    </source>
</evidence>
<sequence>MLGGHVAKGGESTTFAATDRYRKVDISCTLSAMLVRLFHTANMPRSTRAQQMSNPTAAPLASAPRLQYLHEPTRYPMPKSLLCIKPNPNMNVEKFVIAWRETWCFVSRLRLTQRKLATYQKTQRVQLATL</sequence>